<dbReference type="EMBL" id="BJVY01000055">
    <property type="protein sequence ID" value="GEL74850.1"/>
    <property type="molecule type" value="Genomic_DNA"/>
</dbReference>
<protein>
    <submittedName>
        <fullName evidence="2">Uncharacterized protein</fullName>
    </submittedName>
</protein>
<dbReference type="AlphaFoldDB" id="A0A511HMQ4"/>
<evidence type="ECO:0000256" key="1">
    <source>
        <dbReference type="SAM" id="MobiDB-lite"/>
    </source>
</evidence>
<name>A0A511HMQ4_9BACT</name>
<comment type="caution">
    <text evidence="2">The sequence shown here is derived from an EMBL/GenBank/DDBJ whole genome shotgun (WGS) entry which is preliminary data.</text>
</comment>
<organism evidence="2 3">
    <name type="scientific">Myxococcus virescens</name>
    <dbReference type="NCBI Taxonomy" id="83456"/>
    <lineage>
        <taxon>Bacteria</taxon>
        <taxon>Pseudomonadati</taxon>
        <taxon>Myxococcota</taxon>
        <taxon>Myxococcia</taxon>
        <taxon>Myxococcales</taxon>
        <taxon>Cystobacterineae</taxon>
        <taxon>Myxococcaceae</taxon>
        <taxon>Myxococcus</taxon>
    </lineage>
</organism>
<feature type="compositionally biased region" description="Polar residues" evidence="1">
    <location>
        <begin position="92"/>
        <end position="102"/>
    </location>
</feature>
<sequence>MSIQPGAPSPIRHPKRRALSWGSRRNFEAAEGLRDGTGVALERHGGCLPALNVAILAARCTSSGADFRSQAVSSGRGVRSGARPSDTAATLHRQTPAHTGAP</sequence>
<gene>
    <name evidence="2" type="ORF">MVI01_66340</name>
</gene>
<evidence type="ECO:0000313" key="2">
    <source>
        <dbReference type="EMBL" id="GEL74850.1"/>
    </source>
</evidence>
<feature type="region of interest" description="Disordered" evidence="1">
    <location>
        <begin position="68"/>
        <end position="102"/>
    </location>
</feature>
<accession>A0A511HMQ4</accession>
<evidence type="ECO:0000313" key="3">
    <source>
        <dbReference type="Proteomes" id="UP000321224"/>
    </source>
</evidence>
<proteinExistence type="predicted"/>
<dbReference type="Proteomes" id="UP000321224">
    <property type="component" value="Unassembled WGS sequence"/>
</dbReference>
<reference evidence="2 3" key="1">
    <citation type="submission" date="2019-07" db="EMBL/GenBank/DDBJ databases">
        <title>Whole genome shotgun sequence of Myxococcus virescens NBRC 100334.</title>
        <authorList>
            <person name="Hosoyama A."/>
            <person name="Uohara A."/>
            <person name="Ohji S."/>
            <person name="Ichikawa N."/>
        </authorList>
    </citation>
    <scope>NUCLEOTIDE SEQUENCE [LARGE SCALE GENOMIC DNA]</scope>
    <source>
        <strain evidence="2 3">NBRC 100334</strain>
    </source>
</reference>